<comment type="similarity">
    <text evidence="2">Belongs to the VPS54 family.</text>
</comment>
<dbReference type="GO" id="GO:0019905">
    <property type="term" value="F:syntaxin binding"/>
    <property type="evidence" value="ECO:0007669"/>
    <property type="project" value="TreeGrafter"/>
</dbReference>
<feature type="region of interest" description="Disordered" evidence="8">
    <location>
        <begin position="759"/>
        <end position="778"/>
    </location>
</feature>
<dbReference type="VEuPathDB" id="AmoebaDB:NfTy_037010"/>
<sequence>MISSSDSTFTTIDSKNNNADPTDNTKSISTTTTSATNNIKKIQLVSGEERNEIQKQMDSLYEDIEVVSNSPNSTTSTGSSSNNNNNIHNNYLLASSGELDSVITNREKNNIRRTHSPIGYDNYFEGHHTSSSFSSPPTIGSYSFNNGYNRVPSDSNLGLSASGEKSDPLHSFVNGDNLLKTRYNSEPNLKLEKEALDHLRFIQSINFSQNFASIVNDPLEESSWIDAIGDYYWYGEKEKVIPSAKLPYIDLNDKEISSYLNKIEDLYKNFEKNKAKPIIPAQYYESELESANAMDIAINRELIPPIFFEEGFNLGDIATFQQIFSEEAMSASLLFQEKLSHYLDRTEVLLIQQVTFRSAKIFDAFVQYNQLDDDVNEALPLIKSLRSKIKEIDDIAAKSPLEVTALVRKKNNMKKTLEFLKVIYAIQQSHIMIDELIGNNDFLEALEIINGTRELVRTEFANVKCLRNIPERMNEKVIEIQSKAQNLFISKLIENYLFIFEPPSGYNDTEYLSILESDLRPILKTMLVICDTQFIVQRYRDKLMPFVNERITSTIDKTLDGMKITFSNSPVSTSVDQNASRYLNSKTIQVLKSIPMDQFITVLSTIIDKAILLLKRSMEIVTILHTLFENVEAIQKVKASNMLKEFDKINTSLNEQIHSRLSIIVSLRGDIVKSSTKSELLKFMEMSFNFIETAEKTVGKKVNLLRGSLQAVGQTFLDEFSKQHVDTLKSILEKETWAWVENIQPKYQEIINTIQDKSKENGASTNNSKSHTSNNDNSTTEANAMKYITVKGELFPVCSSFLHLVKMTKNFLELLSVEHQKFVSSYDLSARICNLYAVFNVDVKNLILKAGAINPKSGLKTITAKHLALTSEVMGAVTLLLLEVKKYIEITEPSLKGKLMKFEDISTDLKEHRLALYQKVVDIMKDVLENHAKDFVKFDWDNGQRKDSPLNAIIKAMLSIHKVLTSYLHTHPNDLRKVFSRIATMYINRMKIGIQSLQNKVSRKAIKNIREDVTTVTKQLQKWSDVIYDDINLNEIENCFNECFMPVTAVPNNSTLQTQPTTTTAVPNATTNTDSATSSNK</sequence>
<protein>
    <recommendedName>
        <fullName evidence="3">Vacuolar protein sorting-associated protein 54</fullName>
    </recommendedName>
</protein>
<dbReference type="EMBL" id="VFQX01000016">
    <property type="protein sequence ID" value="KAF0980964.1"/>
    <property type="molecule type" value="Genomic_DNA"/>
</dbReference>
<dbReference type="VEuPathDB" id="AmoebaDB:FDP41_012752"/>
<evidence type="ECO:0000256" key="8">
    <source>
        <dbReference type="SAM" id="MobiDB-lite"/>
    </source>
</evidence>
<dbReference type="Proteomes" id="UP000444721">
    <property type="component" value="Unassembled WGS sequence"/>
</dbReference>
<dbReference type="GO" id="GO:0015031">
    <property type="term" value="P:protein transport"/>
    <property type="evidence" value="ECO:0007669"/>
    <property type="project" value="UniProtKB-KW"/>
</dbReference>
<keyword evidence="7" id="KW-0175">Coiled coil</keyword>
<keyword evidence="5" id="KW-0653">Protein transport</keyword>
<feature type="compositionally biased region" description="Low complexity" evidence="8">
    <location>
        <begin position="1"/>
        <end position="14"/>
    </location>
</feature>
<evidence type="ECO:0000313" key="12">
    <source>
        <dbReference type="Proteomes" id="UP000444721"/>
    </source>
</evidence>
<feature type="compositionally biased region" description="Low complexity" evidence="8">
    <location>
        <begin position="764"/>
        <end position="778"/>
    </location>
</feature>
<dbReference type="PANTHER" id="PTHR12965">
    <property type="entry name" value="VACUOLAR PROTEIN SORTING 54"/>
    <property type="match status" value="1"/>
</dbReference>
<dbReference type="GO" id="GO:0005829">
    <property type="term" value="C:cytosol"/>
    <property type="evidence" value="ECO:0007669"/>
    <property type="project" value="GOC"/>
</dbReference>
<reference evidence="11 12" key="1">
    <citation type="journal article" date="2019" name="Sci. Rep.">
        <title>Nanopore sequencing improves the draft genome of the human pathogenic amoeba Naegleria fowleri.</title>
        <authorList>
            <person name="Liechti N."/>
            <person name="Schurch N."/>
            <person name="Bruggmann R."/>
            <person name="Wittwer M."/>
        </authorList>
    </citation>
    <scope>NUCLEOTIDE SEQUENCE [LARGE SCALE GENOMIC DNA]</scope>
    <source>
        <strain evidence="11 12">ATCC 30894</strain>
    </source>
</reference>
<accession>A0A6A5C349</accession>
<dbReference type="GeneID" id="68119967"/>
<dbReference type="InterPro" id="IPR012501">
    <property type="entry name" value="Vps54_C"/>
</dbReference>
<comment type="subcellular location">
    <subcellularLocation>
        <location evidence="1">Golgi apparatus</location>
        <location evidence="1">trans-Golgi network</location>
    </subcellularLocation>
</comment>
<dbReference type="OrthoDB" id="10259024at2759"/>
<evidence type="ECO:0000259" key="9">
    <source>
        <dbReference type="Pfam" id="PF07928"/>
    </source>
</evidence>
<dbReference type="AlphaFoldDB" id="A0A6A5C349"/>
<keyword evidence="6" id="KW-0333">Golgi apparatus</keyword>
<feature type="compositionally biased region" description="Low complexity" evidence="8">
    <location>
        <begin position="1055"/>
        <end position="1081"/>
    </location>
</feature>
<keyword evidence="12" id="KW-1185">Reference proteome</keyword>
<evidence type="ECO:0000256" key="2">
    <source>
        <dbReference type="ARBA" id="ARBA00009150"/>
    </source>
</evidence>
<comment type="caution">
    <text evidence="11">The sequence shown here is derived from an EMBL/GenBank/DDBJ whole genome shotgun (WGS) entry which is preliminary data.</text>
</comment>
<feature type="region of interest" description="Disordered" evidence="8">
    <location>
        <begin position="1"/>
        <end position="30"/>
    </location>
</feature>
<dbReference type="Pfam" id="PF10475">
    <property type="entry name" value="Vps54_N"/>
    <property type="match status" value="1"/>
</dbReference>
<feature type="region of interest" description="Disordered" evidence="8">
    <location>
        <begin position="68"/>
        <end position="89"/>
    </location>
</feature>
<feature type="domain" description="Vacuolar protein sorting-associated protein 54 N-terminal" evidence="10">
    <location>
        <begin position="303"/>
        <end position="484"/>
    </location>
</feature>
<dbReference type="OMA" id="QKQAVML"/>
<evidence type="ECO:0000256" key="6">
    <source>
        <dbReference type="ARBA" id="ARBA00023034"/>
    </source>
</evidence>
<evidence type="ECO:0000256" key="3">
    <source>
        <dbReference type="ARBA" id="ARBA00017665"/>
    </source>
</evidence>
<dbReference type="InterPro" id="IPR019515">
    <property type="entry name" value="VPS54_N"/>
</dbReference>
<dbReference type="PANTHER" id="PTHR12965:SF0">
    <property type="entry name" value="VACUOLAR PROTEIN SORTING-ASSOCIATED PROTEIN 54"/>
    <property type="match status" value="1"/>
</dbReference>
<feature type="domain" description="Vacuolar protein sorting-associated protein 54 C-terminal" evidence="9">
    <location>
        <begin position="794"/>
        <end position="926"/>
    </location>
</feature>
<proteinExistence type="inferred from homology"/>
<dbReference type="VEuPathDB" id="AmoebaDB:NF0038210"/>
<evidence type="ECO:0000256" key="5">
    <source>
        <dbReference type="ARBA" id="ARBA00022927"/>
    </source>
</evidence>
<evidence type="ECO:0000256" key="1">
    <source>
        <dbReference type="ARBA" id="ARBA00004601"/>
    </source>
</evidence>
<dbReference type="InterPro" id="IPR039745">
    <property type="entry name" value="Vps54"/>
</dbReference>
<dbReference type="GO" id="GO:0006896">
    <property type="term" value="P:Golgi to vacuole transport"/>
    <property type="evidence" value="ECO:0007669"/>
    <property type="project" value="TreeGrafter"/>
</dbReference>
<feature type="region of interest" description="Disordered" evidence="8">
    <location>
        <begin position="1052"/>
        <end position="1081"/>
    </location>
</feature>
<evidence type="ECO:0000259" key="10">
    <source>
        <dbReference type="Pfam" id="PF10475"/>
    </source>
</evidence>
<organism evidence="11 12">
    <name type="scientific">Naegleria fowleri</name>
    <name type="common">Brain eating amoeba</name>
    <dbReference type="NCBI Taxonomy" id="5763"/>
    <lineage>
        <taxon>Eukaryota</taxon>
        <taxon>Discoba</taxon>
        <taxon>Heterolobosea</taxon>
        <taxon>Tetramitia</taxon>
        <taxon>Eutetramitia</taxon>
        <taxon>Vahlkampfiidae</taxon>
        <taxon>Naegleria</taxon>
    </lineage>
</organism>
<name>A0A6A5C349_NAEFO</name>
<gene>
    <name evidence="11" type="ORF">FDP41_012752</name>
</gene>
<evidence type="ECO:0000256" key="4">
    <source>
        <dbReference type="ARBA" id="ARBA00022448"/>
    </source>
</evidence>
<evidence type="ECO:0000256" key="7">
    <source>
        <dbReference type="ARBA" id="ARBA00023054"/>
    </source>
</evidence>
<keyword evidence="4" id="KW-0813">Transport</keyword>
<dbReference type="RefSeq" id="XP_044565677.1">
    <property type="nucleotide sequence ID" value="XM_044703306.1"/>
</dbReference>
<dbReference type="GO" id="GO:0042147">
    <property type="term" value="P:retrograde transport, endosome to Golgi"/>
    <property type="evidence" value="ECO:0007669"/>
    <property type="project" value="InterPro"/>
</dbReference>
<dbReference type="Pfam" id="PF07928">
    <property type="entry name" value="Vps54"/>
    <property type="match status" value="1"/>
</dbReference>
<evidence type="ECO:0000313" key="11">
    <source>
        <dbReference type="EMBL" id="KAF0980964.1"/>
    </source>
</evidence>
<dbReference type="GO" id="GO:0000938">
    <property type="term" value="C:GARP complex"/>
    <property type="evidence" value="ECO:0007669"/>
    <property type="project" value="InterPro"/>
</dbReference>